<reference evidence="2 3" key="1">
    <citation type="submission" date="2015-08" db="EMBL/GenBank/DDBJ databases">
        <authorList>
            <person name="Babu N.S."/>
            <person name="Beckwith C.J."/>
            <person name="Beseler K.G."/>
            <person name="Brison A."/>
            <person name="Carone J.V."/>
            <person name="Caskin T.P."/>
            <person name="Diamond M."/>
            <person name="Durham M.E."/>
            <person name="Foxe J.M."/>
            <person name="Go M."/>
            <person name="Henderson B.A."/>
            <person name="Jones I.B."/>
            <person name="McGettigan J.A."/>
            <person name="Micheletti S.J."/>
            <person name="Nasrallah M.E."/>
            <person name="Ortiz D."/>
            <person name="Piller C.R."/>
            <person name="Privatt S.R."/>
            <person name="Schneider S.L."/>
            <person name="Sharp S."/>
            <person name="Smith T.C."/>
            <person name="Stanton J.D."/>
            <person name="Ullery H.E."/>
            <person name="Wilson R.J."/>
            <person name="Serrano M.G."/>
            <person name="Buck G."/>
            <person name="Lee V."/>
            <person name="Wang Y."/>
            <person name="Carvalho R."/>
            <person name="Voegtly L."/>
            <person name="Shi R."/>
            <person name="Duckworth R."/>
            <person name="Johnson A."/>
            <person name="Loviza R."/>
            <person name="Walstead R."/>
            <person name="Shah Z."/>
            <person name="Kiflezghi M."/>
            <person name="Wade K."/>
            <person name="Ball S.L."/>
            <person name="Bradley K.W."/>
            <person name="Asai D.J."/>
            <person name="Bowman C.A."/>
            <person name="Russell D.A."/>
            <person name="Pope W.H."/>
            <person name="Jacobs-Sera D."/>
            <person name="Hendrix R.W."/>
            <person name="Hatfull G.F."/>
        </authorList>
    </citation>
    <scope>NUCLEOTIDE SEQUENCE [LARGE SCALE GENOMIC DNA]</scope>
    <source>
        <strain evidence="2 3">PUDD_83A45</strain>
    </source>
</reference>
<feature type="compositionally biased region" description="Basic and acidic residues" evidence="1">
    <location>
        <begin position="90"/>
        <end position="99"/>
    </location>
</feature>
<organism evidence="2 3">
    <name type="scientific">Corynebacterium riegelii</name>
    <dbReference type="NCBI Taxonomy" id="156976"/>
    <lineage>
        <taxon>Bacteria</taxon>
        <taxon>Bacillati</taxon>
        <taxon>Actinomycetota</taxon>
        <taxon>Actinomycetes</taxon>
        <taxon>Mycobacteriales</taxon>
        <taxon>Corynebacteriaceae</taxon>
        <taxon>Corynebacterium</taxon>
    </lineage>
</organism>
<feature type="compositionally biased region" description="Low complexity" evidence="1">
    <location>
        <begin position="60"/>
        <end position="89"/>
    </location>
</feature>
<dbReference type="AlphaFoldDB" id="A0A0K1R8Y7"/>
<evidence type="ECO:0000256" key="1">
    <source>
        <dbReference type="SAM" id="MobiDB-lite"/>
    </source>
</evidence>
<dbReference type="PATRIC" id="fig|156976.3.peg.68"/>
<feature type="compositionally biased region" description="Acidic residues" evidence="1">
    <location>
        <begin position="47"/>
        <end position="59"/>
    </location>
</feature>
<evidence type="ECO:0000313" key="3">
    <source>
        <dbReference type="Proteomes" id="UP000060016"/>
    </source>
</evidence>
<dbReference type="STRING" id="156976.AK829_00380"/>
<keyword evidence="3" id="KW-1185">Reference proteome</keyword>
<dbReference type="Proteomes" id="UP000060016">
    <property type="component" value="Chromosome"/>
</dbReference>
<sequence>MNRVKTAAAIVATSAMLLAGCGSEGDEGRLAEPVLDFPYTSTSQLPEPEETTEEEEPEETTTSSTTTSSSKSSATTTSTRSSTSSSSRQAEPEPEREPEPEPLPGAECAWPSQNEANGREFSTFCDREWARTMLDGQQYFWKARGNGWASVDPDGMVGEDVCWARDDFAGAPEAIRNAAVYCTPAE</sequence>
<dbReference type="KEGG" id="crie:AK829_00380"/>
<gene>
    <name evidence="2" type="ORF">AK829_00380</name>
</gene>
<accession>A0A0K1R8Y7</accession>
<name>A0A0K1R8Y7_9CORY</name>
<dbReference type="EMBL" id="CP012342">
    <property type="protein sequence ID" value="AKV57879.1"/>
    <property type="molecule type" value="Genomic_DNA"/>
</dbReference>
<dbReference type="RefSeq" id="WP_052203273.1">
    <property type="nucleotide sequence ID" value="NZ_CP012342.1"/>
</dbReference>
<feature type="region of interest" description="Disordered" evidence="1">
    <location>
        <begin position="21"/>
        <end position="116"/>
    </location>
</feature>
<protein>
    <submittedName>
        <fullName evidence="2">Uncharacterized protein</fullName>
    </submittedName>
</protein>
<evidence type="ECO:0000313" key="2">
    <source>
        <dbReference type="EMBL" id="AKV57879.1"/>
    </source>
</evidence>
<dbReference type="PROSITE" id="PS51257">
    <property type="entry name" value="PROKAR_LIPOPROTEIN"/>
    <property type="match status" value="1"/>
</dbReference>
<proteinExistence type="predicted"/>